<proteinExistence type="predicted"/>
<gene>
    <name evidence="2" type="ORF">ALC60_14314</name>
</gene>
<accession>A0A151WFT0</accession>
<evidence type="ECO:0000256" key="1">
    <source>
        <dbReference type="SAM" id="Phobius"/>
    </source>
</evidence>
<evidence type="ECO:0000313" key="2">
    <source>
        <dbReference type="EMBL" id="KYQ46683.1"/>
    </source>
</evidence>
<dbReference type="AlphaFoldDB" id="A0A151WFT0"/>
<dbReference type="Proteomes" id="UP000075809">
    <property type="component" value="Unassembled WGS sequence"/>
</dbReference>
<keyword evidence="1" id="KW-0812">Transmembrane</keyword>
<reference evidence="2 3" key="1">
    <citation type="submission" date="2015-09" db="EMBL/GenBank/DDBJ databases">
        <title>Trachymyrmex zeteki WGS genome.</title>
        <authorList>
            <person name="Nygaard S."/>
            <person name="Hu H."/>
            <person name="Boomsma J."/>
            <person name="Zhang G."/>
        </authorList>
    </citation>
    <scope>NUCLEOTIDE SEQUENCE [LARGE SCALE GENOMIC DNA]</scope>
    <source>
        <strain evidence="2">Tzet28-1</strain>
        <tissue evidence="2">Whole body</tissue>
    </source>
</reference>
<name>A0A151WFT0_9HYME</name>
<organism evidence="2 3">
    <name type="scientific">Mycetomoellerius zeteki</name>
    <dbReference type="NCBI Taxonomy" id="64791"/>
    <lineage>
        <taxon>Eukaryota</taxon>
        <taxon>Metazoa</taxon>
        <taxon>Ecdysozoa</taxon>
        <taxon>Arthropoda</taxon>
        <taxon>Hexapoda</taxon>
        <taxon>Insecta</taxon>
        <taxon>Pterygota</taxon>
        <taxon>Neoptera</taxon>
        <taxon>Endopterygota</taxon>
        <taxon>Hymenoptera</taxon>
        <taxon>Apocrita</taxon>
        <taxon>Aculeata</taxon>
        <taxon>Formicoidea</taxon>
        <taxon>Formicidae</taxon>
        <taxon>Myrmicinae</taxon>
        <taxon>Mycetomoellerius</taxon>
    </lineage>
</organism>
<protein>
    <submittedName>
        <fullName evidence="2">Uncharacterized protein</fullName>
    </submittedName>
</protein>
<evidence type="ECO:0000313" key="3">
    <source>
        <dbReference type="Proteomes" id="UP000075809"/>
    </source>
</evidence>
<keyword evidence="1" id="KW-1133">Transmembrane helix</keyword>
<feature type="transmembrane region" description="Helical" evidence="1">
    <location>
        <begin position="41"/>
        <end position="62"/>
    </location>
</feature>
<keyword evidence="3" id="KW-1185">Reference proteome</keyword>
<keyword evidence="1" id="KW-0472">Membrane</keyword>
<sequence length="153" mass="16881">MLHKISKRTSFRHPKRHFLDILCNINVIWVSSTSYRSTKALIFYIAFGADVSMKFVLTFGLGSSPLCKLAMRDVPCLPNCTGAIERSCSRAGLLPIGRIYSTLAVVIIADGSGKRHPIIVRHLENSSDFTLVAIRALITVKIETNTDDSSSNL</sequence>
<dbReference type="EMBL" id="KQ983206">
    <property type="protein sequence ID" value="KYQ46683.1"/>
    <property type="molecule type" value="Genomic_DNA"/>
</dbReference>